<keyword evidence="2" id="KW-1185">Reference proteome</keyword>
<evidence type="ECO:0000313" key="2">
    <source>
        <dbReference type="Proteomes" id="UP001497497"/>
    </source>
</evidence>
<dbReference type="Proteomes" id="UP001497497">
    <property type="component" value="Unassembled WGS sequence"/>
</dbReference>
<dbReference type="AlphaFoldDB" id="A0AAV2I6X4"/>
<protein>
    <submittedName>
        <fullName evidence="1">Uncharacterized protein</fullName>
    </submittedName>
</protein>
<comment type="caution">
    <text evidence="1">The sequence shown here is derived from an EMBL/GenBank/DDBJ whole genome shotgun (WGS) entry which is preliminary data.</text>
</comment>
<evidence type="ECO:0000313" key="1">
    <source>
        <dbReference type="EMBL" id="CAL1542454.1"/>
    </source>
</evidence>
<proteinExistence type="predicted"/>
<organism evidence="1 2">
    <name type="scientific">Lymnaea stagnalis</name>
    <name type="common">Great pond snail</name>
    <name type="synonym">Helix stagnalis</name>
    <dbReference type="NCBI Taxonomy" id="6523"/>
    <lineage>
        <taxon>Eukaryota</taxon>
        <taxon>Metazoa</taxon>
        <taxon>Spiralia</taxon>
        <taxon>Lophotrochozoa</taxon>
        <taxon>Mollusca</taxon>
        <taxon>Gastropoda</taxon>
        <taxon>Heterobranchia</taxon>
        <taxon>Euthyneura</taxon>
        <taxon>Panpulmonata</taxon>
        <taxon>Hygrophila</taxon>
        <taxon>Lymnaeoidea</taxon>
        <taxon>Lymnaeidae</taxon>
        <taxon>Lymnaea</taxon>
    </lineage>
</organism>
<dbReference type="EMBL" id="CAXITT010000487">
    <property type="protein sequence ID" value="CAL1542454.1"/>
    <property type="molecule type" value="Genomic_DNA"/>
</dbReference>
<sequence>MPEQDDEYLNDVVITIMNSKNFPKNYKRGTIEMYEPEKKINPGDYNSDCAFNHAEFFPISKLEDINKRYKELNTFIKASAKLTVKVNAKMTKREIENDDLRTGTGMICAIIRKSLEDPLRECHCFKCLISDTPRNVVGEIIVSTSRSVIDNDYEARNATFRLNYDGEDSDCVFIDGCNLAKSESNKEVKVRCLTCDENLINTLQEKLNDWNDLKLTYGTNEKLQQFKFVIAHPHGCSKHVYINNDQTDFKKCTGSSGAVVLTKNNGKITLSFKYYTNNASILFVCNTLHVNLFHRIFFFKSCLTFNLLEQKYVICIRLNKLILCCLLMS</sequence>
<reference evidence="1 2" key="1">
    <citation type="submission" date="2024-04" db="EMBL/GenBank/DDBJ databases">
        <authorList>
            <consortium name="Genoscope - CEA"/>
            <person name="William W."/>
        </authorList>
    </citation>
    <scope>NUCLEOTIDE SEQUENCE [LARGE SCALE GENOMIC DNA]</scope>
</reference>
<gene>
    <name evidence="1" type="ORF">GSLYS_00016048001</name>
</gene>
<accession>A0AAV2I6X4</accession>
<name>A0AAV2I6X4_LYMST</name>